<dbReference type="Gene3D" id="1.20.120.450">
    <property type="entry name" value="dinb family like domain"/>
    <property type="match status" value="1"/>
</dbReference>
<proteinExistence type="predicted"/>
<dbReference type="AlphaFoldDB" id="A0A0K1JPY8"/>
<protein>
    <recommendedName>
        <fullName evidence="4">HTH araC/xylS-type domain-containing protein</fullName>
    </recommendedName>
</protein>
<dbReference type="Proteomes" id="UP000066480">
    <property type="component" value="Chromosome"/>
</dbReference>
<dbReference type="PRINTS" id="PR00032">
    <property type="entry name" value="HTHARAC"/>
</dbReference>
<dbReference type="Gene3D" id="1.10.10.60">
    <property type="entry name" value="Homeodomain-like"/>
    <property type="match status" value="1"/>
</dbReference>
<organism evidence="5 6">
    <name type="scientific">Luteipulveratus mongoliensis</name>
    <dbReference type="NCBI Taxonomy" id="571913"/>
    <lineage>
        <taxon>Bacteria</taxon>
        <taxon>Bacillati</taxon>
        <taxon>Actinomycetota</taxon>
        <taxon>Actinomycetes</taxon>
        <taxon>Micrococcales</taxon>
        <taxon>Dermacoccaceae</taxon>
        <taxon>Luteipulveratus</taxon>
    </lineage>
</organism>
<evidence type="ECO:0000256" key="3">
    <source>
        <dbReference type="ARBA" id="ARBA00023163"/>
    </source>
</evidence>
<dbReference type="InterPro" id="IPR034660">
    <property type="entry name" value="DinB/YfiT-like"/>
</dbReference>
<reference evidence="5 6" key="1">
    <citation type="submission" date="2015-03" db="EMBL/GenBank/DDBJ databases">
        <title>Luteipulveratus halotolerans sp. nov., a novel actinobacterium (Dermacoccaceae) from Sarawak, Malaysia.</title>
        <authorList>
            <person name="Juboi H."/>
            <person name="Basik A."/>
            <person name="Shamsul S.S."/>
            <person name="Arnold P."/>
            <person name="Schmitt E.K."/>
            <person name="Sanglier J.-J."/>
            <person name="Yeo T."/>
        </authorList>
    </citation>
    <scope>NUCLEOTIDE SEQUENCE [LARGE SCALE GENOMIC DNA]</scope>
    <source>
        <strain evidence="5 6">MN07-A0370</strain>
    </source>
</reference>
<evidence type="ECO:0000256" key="1">
    <source>
        <dbReference type="ARBA" id="ARBA00023015"/>
    </source>
</evidence>
<keyword evidence="6" id="KW-1185">Reference proteome</keyword>
<keyword evidence="2" id="KW-0238">DNA-binding</keyword>
<dbReference type="InterPro" id="IPR009057">
    <property type="entry name" value="Homeodomain-like_sf"/>
</dbReference>
<evidence type="ECO:0000259" key="4">
    <source>
        <dbReference type="PROSITE" id="PS01124"/>
    </source>
</evidence>
<dbReference type="PANTHER" id="PTHR40055:SF1">
    <property type="entry name" value="TRANSCRIPTIONAL REGULATOR YGIV-RELATED"/>
    <property type="match status" value="1"/>
</dbReference>
<dbReference type="STRING" id="571913.VV02_09205"/>
<evidence type="ECO:0000256" key="2">
    <source>
        <dbReference type="ARBA" id="ARBA00023125"/>
    </source>
</evidence>
<dbReference type="PANTHER" id="PTHR40055">
    <property type="entry name" value="TRANSCRIPTIONAL REGULATOR YGIV-RELATED"/>
    <property type="match status" value="1"/>
</dbReference>
<dbReference type="SUPFAM" id="SSF46689">
    <property type="entry name" value="Homeodomain-like"/>
    <property type="match status" value="1"/>
</dbReference>
<dbReference type="GO" id="GO:0043565">
    <property type="term" value="F:sequence-specific DNA binding"/>
    <property type="evidence" value="ECO:0007669"/>
    <property type="project" value="InterPro"/>
</dbReference>
<dbReference type="GO" id="GO:0003700">
    <property type="term" value="F:DNA-binding transcription factor activity"/>
    <property type="evidence" value="ECO:0007669"/>
    <property type="project" value="InterPro"/>
</dbReference>
<keyword evidence="3" id="KW-0804">Transcription</keyword>
<dbReference type="EMBL" id="CP011112">
    <property type="protein sequence ID" value="AKU18774.1"/>
    <property type="molecule type" value="Genomic_DNA"/>
</dbReference>
<evidence type="ECO:0000313" key="5">
    <source>
        <dbReference type="EMBL" id="AKU18774.1"/>
    </source>
</evidence>
<dbReference type="KEGG" id="lmoi:VV02_09205"/>
<dbReference type="SMART" id="SM00342">
    <property type="entry name" value="HTH_ARAC"/>
    <property type="match status" value="1"/>
</dbReference>
<dbReference type="PATRIC" id="fig|571913.6.peg.1878"/>
<gene>
    <name evidence="5" type="ORF">VV02_09205</name>
</gene>
<dbReference type="InterPro" id="IPR050908">
    <property type="entry name" value="SmbC-like"/>
</dbReference>
<dbReference type="InterPro" id="IPR018060">
    <property type="entry name" value="HTH_AraC"/>
</dbReference>
<sequence length="292" mass="33079">MADDLDGLTASAPVLAADAHFSRHHYERIVAAVAGETPTTFRRRILLERAAYRMIRSDATLLEVALEAGFSSHEAFTRAFRRAYDIAPSVWRQRPTRFQIAAPNNVHFHPPGGLRLPARTEMSGMDVVDQMVQHHVWLVEELVTRADRLADEELDAPLAAPVDGIDGESLRWLLSRMIGQMEMWLAAMEDREYDFTVERAESVTSMRRRITRVGPAFTESVARVGAERRFDETFVDAFSPKPMVMTYGAMVAHVLTFAAHHRLLALDRMRACGIDDLRFGDPKQWFTKPVET</sequence>
<evidence type="ECO:0000313" key="6">
    <source>
        <dbReference type="Proteomes" id="UP000066480"/>
    </source>
</evidence>
<dbReference type="Pfam" id="PF12833">
    <property type="entry name" value="HTH_18"/>
    <property type="match status" value="1"/>
</dbReference>
<keyword evidence="1" id="KW-0805">Transcription regulation</keyword>
<dbReference type="InterPro" id="IPR020449">
    <property type="entry name" value="Tscrpt_reg_AraC-type_HTH"/>
</dbReference>
<dbReference type="PROSITE" id="PS01124">
    <property type="entry name" value="HTH_ARAC_FAMILY_2"/>
    <property type="match status" value="1"/>
</dbReference>
<accession>A0A0K1JPY8</accession>
<dbReference type="SUPFAM" id="SSF109854">
    <property type="entry name" value="DinB/YfiT-like putative metalloenzymes"/>
    <property type="match status" value="1"/>
</dbReference>
<feature type="domain" description="HTH araC/xylS-type" evidence="4">
    <location>
        <begin position="1"/>
        <end position="94"/>
    </location>
</feature>
<name>A0A0K1JPY8_9MICO</name>